<evidence type="ECO:0000256" key="1">
    <source>
        <dbReference type="SAM" id="Phobius"/>
    </source>
</evidence>
<gene>
    <name evidence="3" type="ORF">QTP70_032127</name>
</gene>
<dbReference type="InterPro" id="IPR000477">
    <property type="entry name" value="RT_dom"/>
</dbReference>
<comment type="caution">
    <text evidence="3">The sequence shown here is derived from an EMBL/GenBank/DDBJ whole genome shotgun (WGS) entry which is preliminary data.</text>
</comment>
<evidence type="ECO:0000313" key="3">
    <source>
        <dbReference type="EMBL" id="KAK3526726.1"/>
    </source>
</evidence>
<dbReference type="InterPro" id="IPR015095">
    <property type="entry name" value="AlkB_hom8_N"/>
</dbReference>
<accession>A0AAE0QP77</accession>
<dbReference type="Pfam" id="PF09004">
    <property type="entry name" value="ALKBH8_N"/>
    <property type="match status" value="1"/>
</dbReference>
<reference evidence="3" key="1">
    <citation type="submission" date="2023-06" db="EMBL/GenBank/DDBJ databases">
        <title>Male Hemibagrus guttatus genome.</title>
        <authorList>
            <person name="Bian C."/>
        </authorList>
    </citation>
    <scope>NUCLEOTIDE SEQUENCE</scope>
    <source>
        <strain evidence="3">Male_cb2023</strain>
        <tissue evidence="3">Muscle</tissue>
    </source>
</reference>
<dbReference type="AlphaFoldDB" id="A0AAE0QP77"/>
<dbReference type="EMBL" id="JAUCMX010000013">
    <property type="protein sequence ID" value="KAK3526726.1"/>
    <property type="molecule type" value="Genomic_DNA"/>
</dbReference>
<keyword evidence="4" id="KW-1185">Reference proteome</keyword>
<sequence length="328" mass="37493">RGSLYGEKHPASSQFQRNQAPERFRPVALTSHIMKTMEQKEKVGVEDAITYMLHRALSHLDSSRGAVRITILDFSSAFNTILPLLLRDKLTEMGVSSHLVAWIMGYLTGRPQYVQLGDCRSDTVVSSTGAPQGTVLYLVLFTLYTSVFQYNSESCHVQKFMDNTAIVRCIRRGQEEEYKKLIQDFIAWCYFNHLHLNTTKTREMVVDFRRPRPQPEPVTISGDCVEFVKTYKYLGVQLDERMDWTANMNALGRRGQSWLYFLRRLESFDICKKLLQMFYLTVVASALFYAAVFWGGSIEKKDASGLDNLVRKAGSIVGSELDSLYSIL</sequence>
<evidence type="ECO:0000259" key="2">
    <source>
        <dbReference type="PROSITE" id="PS50878"/>
    </source>
</evidence>
<evidence type="ECO:0000313" key="4">
    <source>
        <dbReference type="Proteomes" id="UP001274896"/>
    </source>
</evidence>
<feature type="domain" description="Reverse transcriptase" evidence="2">
    <location>
        <begin position="1"/>
        <end position="238"/>
    </location>
</feature>
<feature type="non-terminal residue" evidence="3">
    <location>
        <position position="328"/>
    </location>
</feature>
<keyword evidence="1" id="KW-0812">Transmembrane</keyword>
<feature type="non-terminal residue" evidence="3">
    <location>
        <position position="1"/>
    </location>
</feature>
<feature type="transmembrane region" description="Helical" evidence="1">
    <location>
        <begin position="274"/>
        <end position="294"/>
    </location>
</feature>
<keyword evidence="1" id="KW-0472">Membrane</keyword>
<dbReference type="GO" id="GO:0008168">
    <property type="term" value="F:methyltransferase activity"/>
    <property type="evidence" value="ECO:0007669"/>
    <property type="project" value="InterPro"/>
</dbReference>
<protein>
    <recommendedName>
        <fullName evidence="2">Reverse transcriptase domain-containing protein</fullName>
    </recommendedName>
</protein>
<dbReference type="Pfam" id="PF00078">
    <property type="entry name" value="RVT_1"/>
    <property type="match status" value="1"/>
</dbReference>
<dbReference type="Proteomes" id="UP001274896">
    <property type="component" value="Unassembled WGS sequence"/>
</dbReference>
<dbReference type="PROSITE" id="PS50878">
    <property type="entry name" value="RT_POL"/>
    <property type="match status" value="1"/>
</dbReference>
<dbReference type="GO" id="GO:0016706">
    <property type="term" value="F:2-oxoglutarate-dependent dioxygenase activity"/>
    <property type="evidence" value="ECO:0007669"/>
    <property type="project" value="InterPro"/>
</dbReference>
<organism evidence="3 4">
    <name type="scientific">Hemibagrus guttatus</name>
    <dbReference type="NCBI Taxonomy" id="175788"/>
    <lineage>
        <taxon>Eukaryota</taxon>
        <taxon>Metazoa</taxon>
        <taxon>Chordata</taxon>
        <taxon>Craniata</taxon>
        <taxon>Vertebrata</taxon>
        <taxon>Euteleostomi</taxon>
        <taxon>Actinopterygii</taxon>
        <taxon>Neopterygii</taxon>
        <taxon>Teleostei</taxon>
        <taxon>Ostariophysi</taxon>
        <taxon>Siluriformes</taxon>
        <taxon>Bagridae</taxon>
        <taxon>Hemibagrus</taxon>
    </lineage>
</organism>
<keyword evidence="1" id="KW-1133">Transmembrane helix</keyword>
<proteinExistence type="predicted"/>
<name>A0AAE0QP77_9TELE</name>
<dbReference type="PANTHER" id="PTHR33332">
    <property type="entry name" value="REVERSE TRANSCRIPTASE DOMAIN-CONTAINING PROTEIN"/>
    <property type="match status" value="1"/>
</dbReference>